<accession>A0A410PY52</accession>
<gene>
    <name evidence="6" type="ORF">EQM06_11890</name>
</gene>
<organism evidence="6 7">
    <name type="scientific">Aminipila luticellarii</name>
    <dbReference type="NCBI Taxonomy" id="2507160"/>
    <lineage>
        <taxon>Bacteria</taxon>
        <taxon>Bacillati</taxon>
        <taxon>Bacillota</taxon>
        <taxon>Clostridia</taxon>
        <taxon>Peptostreptococcales</taxon>
        <taxon>Anaerovoracaceae</taxon>
        <taxon>Aminipila</taxon>
    </lineage>
</organism>
<dbReference type="EMBL" id="CP035281">
    <property type="protein sequence ID" value="QAT43868.1"/>
    <property type="molecule type" value="Genomic_DNA"/>
</dbReference>
<proteinExistence type="predicted"/>
<name>A0A410PY52_9FIRM</name>
<feature type="transmembrane region" description="Helical" evidence="5">
    <location>
        <begin position="6"/>
        <end position="26"/>
    </location>
</feature>
<evidence type="ECO:0000256" key="3">
    <source>
        <dbReference type="ARBA" id="ARBA00022989"/>
    </source>
</evidence>
<keyword evidence="3 5" id="KW-1133">Transmembrane helix</keyword>
<evidence type="ECO:0000256" key="1">
    <source>
        <dbReference type="ARBA" id="ARBA00004141"/>
    </source>
</evidence>
<reference evidence="6 7" key="1">
    <citation type="submission" date="2019-01" db="EMBL/GenBank/DDBJ databases">
        <title>Draft genomes of a novel of Aminipila strains.</title>
        <authorList>
            <person name="Ma S."/>
        </authorList>
    </citation>
    <scope>NUCLEOTIDE SEQUENCE [LARGE SCALE GENOMIC DNA]</scope>
    <source>
        <strain evidence="7">JN-39</strain>
    </source>
</reference>
<dbReference type="InterPro" id="IPR007300">
    <property type="entry name" value="CidB/LrgB"/>
</dbReference>
<dbReference type="Pfam" id="PF04172">
    <property type="entry name" value="LrgB"/>
    <property type="match status" value="1"/>
</dbReference>
<feature type="transmembrane region" description="Helical" evidence="5">
    <location>
        <begin position="38"/>
        <end position="56"/>
    </location>
</feature>
<dbReference type="RefSeq" id="WP_128746576.1">
    <property type="nucleotide sequence ID" value="NZ_CP035281.1"/>
</dbReference>
<comment type="subcellular location">
    <subcellularLocation>
        <location evidence="1">Membrane</location>
        <topology evidence="1">Multi-pass membrane protein</topology>
    </subcellularLocation>
</comment>
<evidence type="ECO:0000256" key="2">
    <source>
        <dbReference type="ARBA" id="ARBA00022692"/>
    </source>
</evidence>
<sequence length="230" mass="24366">MSSFLEGSTFFGVTVSLIGYQLGVLLKRRFKNPVFNPLLISILFVILMLLLCRVRYEDYNEGAKYISFLLTPATVCLALPLYQQMELLKSHIAAILAGSVAGVLTALGSVFILAKIFGLNHQEYVTLLPKSITTAIGMGISEELGGIVTITVAVIIITGILGNVIGEGVCKLFRIKQPIAKGLALGTAAHAIGTARAMEMGEVEGAISSLAIAVSGLLTVIGASIFAYFI</sequence>
<dbReference type="PANTHER" id="PTHR30249:SF0">
    <property type="entry name" value="PLASTIDAL GLYCOLATE_GLYCERATE TRANSLOCATOR 1, CHLOROPLASTIC"/>
    <property type="match status" value="1"/>
</dbReference>
<evidence type="ECO:0000313" key="7">
    <source>
        <dbReference type="Proteomes" id="UP000287601"/>
    </source>
</evidence>
<keyword evidence="4 5" id="KW-0472">Membrane</keyword>
<dbReference type="GO" id="GO:0016020">
    <property type="term" value="C:membrane"/>
    <property type="evidence" value="ECO:0007669"/>
    <property type="project" value="UniProtKB-SubCell"/>
</dbReference>
<feature type="transmembrane region" description="Helical" evidence="5">
    <location>
        <begin position="210"/>
        <end position="229"/>
    </location>
</feature>
<dbReference type="AlphaFoldDB" id="A0A410PY52"/>
<dbReference type="OrthoDB" id="9811701at2"/>
<feature type="transmembrane region" description="Helical" evidence="5">
    <location>
        <begin position="94"/>
        <end position="117"/>
    </location>
</feature>
<dbReference type="PANTHER" id="PTHR30249">
    <property type="entry name" value="PUTATIVE SEROTONIN TRANSPORTER"/>
    <property type="match status" value="1"/>
</dbReference>
<keyword evidence="2 5" id="KW-0812">Transmembrane</keyword>
<evidence type="ECO:0000256" key="5">
    <source>
        <dbReference type="SAM" id="Phobius"/>
    </source>
</evidence>
<evidence type="ECO:0000256" key="4">
    <source>
        <dbReference type="ARBA" id="ARBA00023136"/>
    </source>
</evidence>
<feature type="transmembrane region" description="Helical" evidence="5">
    <location>
        <begin position="62"/>
        <end position="82"/>
    </location>
</feature>
<dbReference type="Proteomes" id="UP000287601">
    <property type="component" value="Chromosome"/>
</dbReference>
<dbReference type="KEGG" id="amij:EQM06_11890"/>
<feature type="transmembrane region" description="Helical" evidence="5">
    <location>
        <begin position="144"/>
        <end position="166"/>
    </location>
</feature>
<evidence type="ECO:0000313" key="6">
    <source>
        <dbReference type="EMBL" id="QAT43868.1"/>
    </source>
</evidence>
<protein>
    <submittedName>
        <fullName evidence="6">LrgB family protein</fullName>
    </submittedName>
</protein>
<keyword evidence="7" id="KW-1185">Reference proteome</keyword>